<proteinExistence type="predicted"/>
<name>A0ABR0FCW2_9PEZI</name>
<comment type="caution">
    <text evidence="1">The sequence shown here is derived from an EMBL/GenBank/DDBJ whole genome shotgun (WGS) entry which is preliminary data.</text>
</comment>
<protein>
    <submittedName>
        <fullName evidence="1">Uncharacterized protein</fullName>
    </submittedName>
</protein>
<keyword evidence="2" id="KW-1185">Reference proteome</keyword>
<dbReference type="Proteomes" id="UP001322138">
    <property type="component" value="Unassembled WGS sequence"/>
</dbReference>
<reference evidence="1 2" key="1">
    <citation type="journal article" date="2023" name="bioRxiv">
        <title>High-quality genome assemblies of four members of thePodospora anserinaspecies complex.</title>
        <authorList>
            <person name="Ament-Velasquez S.L."/>
            <person name="Vogan A.A."/>
            <person name="Wallerman O."/>
            <person name="Hartmann F."/>
            <person name="Gautier V."/>
            <person name="Silar P."/>
            <person name="Giraud T."/>
            <person name="Johannesson H."/>
        </authorList>
    </citation>
    <scope>NUCLEOTIDE SEQUENCE [LARGE SCALE GENOMIC DNA]</scope>
    <source>
        <strain evidence="1 2">CBS 112042</strain>
    </source>
</reference>
<sequence length="328" mass="38990">MTWTSRRQIYGPTSRWNISTRGGRDSRARGIDYKGFIEQEFHYLGDLATVGRSKQHRKAGRRWFDRYQEENHTEIFNFEDSPMLPLKPFPLELIYRYDLEGVGLTAREEEHNNTLPDLKPIYIDVNHHPLASEWSCFAKEEHIDKDHVPHIQLARYGHELFLESHAEDMENKPRLLTECWQKYLYWLRMSLMRVERLPAPGQILTTAEGFTIERDFLDTWAWGRGKSYEDVYQEVIDGNMFPEYWDRALYEVFTYWVQFKRVKAGYRYLIDKWMSWDSNLIHYRSSMTWQILSGTIVSGVVRGLIDHQLGPPGVRRDAIYDLAKPLSK</sequence>
<dbReference type="EMBL" id="JAFFGZ010000007">
    <property type="protein sequence ID" value="KAK4641808.1"/>
    <property type="molecule type" value="Genomic_DNA"/>
</dbReference>
<accession>A0ABR0FCW2</accession>
<gene>
    <name evidence="1" type="ORF">QC761_504105</name>
</gene>
<dbReference type="GeneID" id="87899115"/>
<evidence type="ECO:0000313" key="1">
    <source>
        <dbReference type="EMBL" id="KAK4641808.1"/>
    </source>
</evidence>
<organism evidence="1 2">
    <name type="scientific">Podospora bellae-mahoneyi</name>
    <dbReference type="NCBI Taxonomy" id="2093777"/>
    <lineage>
        <taxon>Eukaryota</taxon>
        <taxon>Fungi</taxon>
        <taxon>Dikarya</taxon>
        <taxon>Ascomycota</taxon>
        <taxon>Pezizomycotina</taxon>
        <taxon>Sordariomycetes</taxon>
        <taxon>Sordariomycetidae</taxon>
        <taxon>Sordariales</taxon>
        <taxon>Podosporaceae</taxon>
        <taxon>Podospora</taxon>
    </lineage>
</organism>
<dbReference type="RefSeq" id="XP_062730784.1">
    <property type="nucleotide sequence ID" value="XM_062879633.1"/>
</dbReference>
<evidence type="ECO:0000313" key="2">
    <source>
        <dbReference type="Proteomes" id="UP001322138"/>
    </source>
</evidence>